<dbReference type="HOGENOM" id="CLU_125821_1_0_5"/>
<dbReference type="EnsemblBacteria" id="ABC21419">
    <property type="protein sequence ID" value="ABC21419"/>
    <property type="gene ID" value="Rru_A0615"/>
</dbReference>
<dbReference type="RefSeq" id="WP_011388373.1">
    <property type="nucleotide sequence ID" value="NC_007643.1"/>
</dbReference>
<feature type="transmembrane region" description="Helical" evidence="1">
    <location>
        <begin position="12"/>
        <end position="31"/>
    </location>
</feature>
<keyword evidence="1" id="KW-0472">Membrane</keyword>
<evidence type="ECO:0000313" key="2">
    <source>
        <dbReference type="EMBL" id="ABC21419.1"/>
    </source>
</evidence>
<name>Q2RWS6_RHORT</name>
<reference evidence="2 3" key="1">
    <citation type="journal article" date="2011" name="Stand. Genomic Sci.">
        <title>Complete genome sequence of Rhodospirillum rubrum type strain (S1).</title>
        <authorList>
            <person name="Munk A.C."/>
            <person name="Copeland A."/>
            <person name="Lucas S."/>
            <person name="Lapidus A."/>
            <person name="Del Rio T.G."/>
            <person name="Barry K."/>
            <person name="Detter J.C."/>
            <person name="Hammon N."/>
            <person name="Israni S."/>
            <person name="Pitluck S."/>
            <person name="Brettin T."/>
            <person name="Bruce D."/>
            <person name="Han C."/>
            <person name="Tapia R."/>
            <person name="Gilna P."/>
            <person name="Schmutz J."/>
            <person name="Larimer F."/>
            <person name="Land M."/>
            <person name="Kyrpides N.C."/>
            <person name="Mavromatis K."/>
            <person name="Richardson P."/>
            <person name="Rohde M."/>
            <person name="Goker M."/>
            <person name="Klenk H.P."/>
            <person name="Zhang Y."/>
            <person name="Roberts G.P."/>
            <person name="Reslewic S."/>
            <person name="Schwartz D.C."/>
        </authorList>
    </citation>
    <scope>NUCLEOTIDE SEQUENCE [LARGE SCALE GENOMIC DNA]</scope>
    <source>
        <strain evidence="3">ATCC 11170 / ATH 1.1.1 / DSM 467 / LMG 4362 / NCIMB 8255 / S1</strain>
    </source>
</reference>
<dbReference type="KEGG" id="rru:Rru_A0615"/>
<keyword evidence="1" id="KW-0812">Transmembrane</keyword>
<dbReference type="STRING" id="269796.Rru_A0615"/>
<sequence length="155" mass="16428">MSAGHRDPIFPRGLKIATLGLVLLTFGLIGFSRLTDVGHSTLPAATAEGSAWISFLPRENGDVAVVERDSAREIAILASGDNNFAVGMLRGLARQRARIGVAATDPYELTRWTDGRLTMTDPATGHIIVANAFGSKSAAQMNGFYDAAQAARDGR</sequence>
<keyword evidence="3" id="KW-1185">Reference proteome</keyword>
<dbReference type="PATRIC" id="fig|269796.9.peg.670"/>
<gene>
    <name evidence="2" type="ordered locus">Rru_A0615</name>
</gene>
<dbReference type="NCBIfam" id="TIGR03054">
    <property type="entry name" value="photo_alph_chp1"/>
    <property type="match status" value="1"/>
</dbReference>
<dbReference type="AlphaFoldDB" id="Q2RWS6"/>
<keyword evidence="1" id="KW-1133">Transmembrane helix</keyword>
<accession>Q2RWS6</accession>
<evidence type="ECO:0000313" key="3">
    <source>
        <dbReference type="Proteomes" id="UP000001929"/>
    </source>
</evidence>
<evidence type="ECO:0000256" key="1">
    <source>
        <dbReference type="SAM" id="Phobius"/>
    </source>
</evidence>
<dbReference type="eggNOG" id="ENOG5032YH7">
    <property type="taxonomic scope" value="Bacteria"/>
</dbReference>
<proteinExistence type="predicted"/>
<dbReference type="Proteomes" id="UP000001929">
    <property type="component" value="Chromosome"/>
</dbReference>
<protein>
    <submittedName>
        <fullName evidence="2">Photosynthetic complex assembly protein</fullName>
    </submittedName>
</protein>
<dbReference type="EMBL" id="CP000230">
    <property type="protein sequence ID" value="ABC21419.1"/>
    <property type="molecule type" value="Genomic_DNA"/>
</dbReference>
<organism evidence="2 3">
    <name type="scientific">Rhodospirillum rubrum (strain ATCC 11170 / ATH 1.1.1 / DSM 467 / LMG 4362 / NCIMB 8255 / S1)</name>
    <dbReference type="NCBI Taxonomy" id="269796"/>
    <lineage>
        <taxon>Bacteria</taxon>
        <taxon>Pseudomonadati</taxon>
        <taxon>Pseudomonadota</taxon>
        <taxon>Alphaproteobacteria</taxon>
        <taxon>Rhodospirillales</taxon>
        <taxon>Rhodospirillaceae</taxon>
        <taxon>Rhodospirillum</taxon>
    </lineage>
</organism>
<dbReference type="InterPro" id="IPR017495">
    <property type="entry name" value="PuhC"/>
</dbReference>